<feature type="domain" description="Chromo" evidence="2">
    <location>
        <begin position="204"/>
        <end position="254"/>
    </location>
</feature>
<dbReference type="PANTHER" id="PTHR37984">
    <property type="entry name" value="PROTEIN CBG26694"/>
    <property type="match status" value="1"/>
</dbReference>
<name>A0A511KBA2_RHOTO</name>
<evidence type="ECO:0000256" key="1">
    <source>
        <dbReference type="SAM" id="MobiDB-lite"/>
    </source>
</evidence>
<evidence type="ECO:0000313" key="4">
    <source>
        <dbReference type="Proteomes" id="UP000321518"/>
    </source>
</evidence>
<dbReference type="Proteomes" id="UP000321518">
    <property type="component" value="Unassembled WGS sequence"/>
</dbReference>
<dbReference type="EMBL" id="BJWK01000003">
    <property type="protein sequence ID" value="GEM07631.1"/>
    <property type="molecule type" value="Genomic_DNA"/>
</dbReference>
<reference evidence="3 4" key="1">
    <citation type="submission" date="2019-07" db="EMBL/GenBank/DDBJ databases">
        <title>Rhodotorula toruloides NBRC10032 genome sequencing.</title>
        <authorList>
            <person name="Shida Y."/>
            <person name="Takaku H."/>
            <person name="Ogasawara W."/>
            <person name="Mori K."/>
        </authorList>
    </citation>
    <scope>NUCLEOTIDE SEQUENCE [LARGE SCALE GENOMIC DNA]</scope>
    <source>
        <strain evidence="3 4">NBRC10032</strain>
    </source>
</reference>
<dbReference type="GO" id="GO:0003676">
    <property type="term" value="F:nucleic acid binding"/>
    <property type="evidence" value="ECO:0007669"/>
    <property type="project" value="InterPro"/>
</dbReference>
<dbReference type="Gene3D" id="3.30.420.10">
    <property type="entry name" value="Ribonuclease H-like superfamily/Ribonuclease H"/>
    <property type="match status" value="1"/>
</dbReference>
<dbReference type="SMART" id="SM00298">
    <property type="entry name" value="CHROMO"/>
    <property type="match status" value="1"/>
</dbReference>
<dbReference type="AlphaFoldDB" id="A0A511KBA2"/>
<dbReference type="InterPro" id="IPR016197">
    <property type="entry name" value="Chromo-like_dom_sf"/>
</dbReference>
<evidence type="ECO:0000259" key="2">
    <source>
        <dbReference type="PROSITE" id="PS50013"/>
    </source>
</evidence>
<feature type="region of interest" description="Disordered" evidence="1">
    <location>
        <begin position="177"/>
        <end position="198"/>
    </location>
</feature>
<dbReference type="InterPro" id="IPR056924">
    <property type="entry name" value="SH3_Tf2-1"/>
</dbReference>
<dbReference type="PROSITE" id="PS50013">
    <property type="entry name" value="CHROMO_2"/>
    <property type="match status" value="1"/>
</dbReference>
<dbReference type="OrthoDB" id="3341476at2759"/>
<organism evidence="3 4">
    <name type="scientific">Rhodotorula toruloides</name>
    <name type="common">Yeast</name>
    <name type="synonym">Rhodosporidium toruloides</name>
    <dbReference type="NCBI Taxonomy" id="5286"/>
    <lineage>
        <taxon>Eukaryota</taxon>
        <taxon>Fungi</taxon>
        <taxon>Dikarya</taxon>
        <taxon>Basidiomycota</taxon>
        <taxon>Pucciniomycotina</taxon>
        <taxon>Microbotryomycetes</taxon>
        <taxon>Sporidiobolales</taxon>
        <taxon>Sporidiobolaceae</taxon>
        <taxon>Rhodotorula</taxon>
    </lineage>
</organism>
<proteinExistence type="predicted"/>
<dbReference type="SUPFAM" id="SSF54160">
    <property type="entry name" value="Chromo domain-like"/>
    <property type="match status" value="1"/>
</dbReference>
<gene>
    <name evidence="3" type="ORF">Rt10032_c03g1648</name>
</gene>
<dbReference type="PANTHER" id="PTHR37984:SF5">
    <property type="entry name" value="PROTEIN NYNRIN-LIKE"/>
    <property type="match status" value="1"/>
</dbReference>
<dbReference type="InterPro" id="IPR023780">
    <property type="entry name" value="Chromo_domain"/>
</dbReference>
<dbReference type="Pfam" id="PF24626">
    <property type="entry name" value="SH3_Tf2-1"/>
    <property type="match status" value="1"/>
</dbReference>
<evidence type="ECO:0000313" key="3">
    <source>
        <dbReference type="EMBL" id="GEM07631.1"/>
    </source>
</evidence>
<dbReference type="GO" id="GO:0006338">
    <property type="term" value="P:chromatin remodeling"/>
    <property type="evidence" value="ECO:0007669"/>
    <property type="project" value="UniProtKB-ARBA"/>
</dbReference>
<dbReference type="InterPro" id="IPR036397">
    <property type="entry name" value="RNaseH_sf"/>
</dbReference>
<sequence>MSTEFHPETDGRSEQTNKTVIQVLRQYVSRQQKDWNVSTGKTPFELVVGFTPSLSPCLSTPSNLPAVDSLLDERNMKIKETREMLAVWKVRQAEQANKRRLDEETLATGDLVLVDSRDQRMRYKLKHGDGRAAKLFPQWDGPFEIVEAFPDTSTYRLQLTHDDKSHPVFHISKLTRYNPNDTDNVPSRELPRPGPIDVDGEDEFEVETIVDEKGEGRRLRYLVKWRGYPDTEKGWEPLANVKDTEALKRWKGRERQVLALQGGEGCETDSLTTEISGGHGGHVVIE</sequence>
<dbReference type="InterPro" id="IPR000953">
    <property type="entry name" value="Chromo/chromo_shadow_dom"/>
</dbReference>
<dbReference type="Gene3D" id="2.40.50.40">
    <property type="match status" value="1"/>
</dbReference>
<dbReference type="InterPro" id="IPR050951">
    <property type="entry name" value="Retrovirus_Pol_polyprotein"/>
</dbReference>
<accession>A0A511KBA2</accession>
<dbReference type="Pfam" id="PF00385">
    <property type="entry name" value="Chromo"/>
    <property type="match status" value="1"/>
</dbReference>
<comment type="caution">
    <text evidence="3">The sequence shown here is derived from an EMBL/GenBank/DDBJ whole genome shotgun (WGS) entry which is preliminary data.</text>
</comment>
<protein>
    <submittedName>
        <fullName evidence="3">Transposase</fullName>
    </submittedName>
</protein>